<keyword evidence="3" id="KW-1185">Reference proteome</keyword>
<dbReference type="Gene3D" id="1.10.238.10">
    <property type="entry name" value="EF-hand"/>
    <property type="match status" value="1"/>
</dbReference>
<evidence type="ECO:0000313" key="3">
    <source>
        <dbReference type="Proteomes" id="UP000600101"/>
    </source>
</evidence>
<gene>
    <name evidence="2" type="ORF">H7965_23630</name>
</gene>
<dbReference type="AlphaFoldDB" id="A0A9X0R239"/>
<dbReference type="EMBL" id="JACOMF010000048">
    <property type="protein sequence ID" value="MBC4018284.1"/>
    <property type="molecule type" value="Genomic_DNA"/>
</dbReference>
<dbReference type="RefSeq" id="WP_186773038.1">
    <property type="nucleotide sequence ID" value="NZ_JACOMF010000048.1"/>
</dbReference>
<dbReference type="InterPro" id="IPR018247">
    <property type="entry name" value="EF_Hand_1_Ca_BS"/>
</dbReference>
<dbReference type="CDD" id="cd00051">
    <property type="entry name" value="EFh"/>
    <property type="match status" value="1"/>
</dbReference>
<organism evidence="2 3">
    <name type="scientific">Siccirubricoccus deserti</name>
    <dbReference type="NCBI Taxonomy" id="2013562"/>
    <lineage>
        <taxon>Bacteria</taxon>
        <taxon>Pseudomonadati</taxon>
        <taxon>Pseudomonadota</taxon>
        <taxon>Alphaproteobacteria</taxon>
        <taxon>Acetobacterales</taxon>
        <taxon>Roseomonadaceae</taxon>
        <taxon>Siccirubricoccus</taxon>
    </lineage>
</organism>
<name>A0A9X0R239_9PROT</name>
<dbReference type="PROSITE" id="PS50222">
    <property type="entry name" value="EF_HAND_2"/>
    <property type="match status" value="1"/>
</dbReference>
<proteinExistence type="predicted"/>
<evidence type="ECO:0000313" key="2">
    <source>
        <dbReference type="EMBL" id="MBC4018284.1"/>
    </source>
</evidence>
<comment type="caution">
    <text evidence="2">The sequence shown here is derived from an EMBL/GenBank/DDBJ whole genome shotgun (WGS) entry which is preliminary data.</text>
</comment>
<dbReference type="Proteomes" id="UP000600101">
    <property type="component" value="Unassembled WGS sequence"/>
</dbReference>
<dbReference type="Pfam" id="PF13202">
    <property type="entry name" value="EF-hand_5"/>
    <property type="match status" value="1"/>
</dbReference>
<dbReference type="PROSITE" id="PS00018">
    <property type="entry name" value="EF_HAND_1"/>
    <property type="match status" value="2"/>
</dbReference>
<dbReference type="InterPro" id="IPR002048">
    <property type="entry name" value="EF_hand_dom"/>
</dbReference>
<evidence type="ECO:0000259" key="1">
    <source>
        <dbReference type="PROSITE" id="PS50222"/>
    </source>
</evidence>
<dbReference type="GO" id="GO:0005509">
    <property type="term" value="F:calcium ion binding"/>
    <property type="evidence" value="ECO:0007669"/>
    <property type="project" value="InterPro"/>
</dbReference>
<dbReference type="SUPFAM" id="SSF47473">
    <property type="entry name" value="EF-hand"/>
    <property type="match status" value="1"/>
</dbReference>
<sequence>MQILAGSSLLPPNMGAWCAQMERNAFKGLDGDSNGAVSLAEFQARLQELPHGTSGPANPAGVARLENTFKSIDTDGDGQLSATEIRNSMALRERQGDARPAEAGEAGLGGLLVAQLLGQDQTMPGSAAPADFGGGLDAADQARRRLRQYATTQVATAYVT</sequence>
<feature type="domain" description="EF-hand" evidence="1">
    <location>
        <begin position="60"/>
        <end position="95"/>
    </location>
</feature>
<protein>
    <submittedName>
        <fullName evidence="2">EF-hand domain-containing protein</fullName>
    </submittedName>
</protein>
<reference evidence="2" key="1">
    <citation type="submission" date="2020-08" db="EMBL/GenBank/DDBJ databases">
        <authorList>
            <person name="Hu Y."/>
            <person name="Nguyen S.V."/>
            <person name="Li F."/>
            <person name="Fanning S."/>
        </authorList>
    </citation>
    <scope>NUCLEOTIDE SEQUENCE</scope>
    <source>
        <strain evidence="2">SYSU D8009</strain>
    </source>
</reference>
<dbReference type="SMART" id="SM00054">
    <property type="entry name" value="EFh"/>
    <property type="match status" value="2"/>
</dbReference>
<accession>A0A9X0R239</accession>
<dbReference type="InterPro" id="IPR011992">
    <property type="entry name" value="EF-hand-dom_pair"/>
</dbReference>